<gene>
    <name evidence="3" type="ORF">FisN_19Hh311</name>
</gene>
<dbReference type="PANTHER" id="PTHR41775:SF1">
    <property type="entry name" value="PEPTIDASE M6-LIKE DOMAIN-CONTAINING PROTEIN"/>
    <property type="match status" value="1"/>
</dbReference>
<feature type="region of interest" description="Disordered" evidence="1">
    <location>
        <begin position="452"/>
        <end position="473"/>
    </location>
</feature>
<evidence type="ECO:0008006" key="5">
    <source>
        <dbReference type="Google" id="ProtNLM"/>
    </source>
</evidence>
<dbReference type="OrthoDB" id="9986966at2759"/>
<evidence type="ECO:0000313" key="4">
    <source>
        <dbReference type="Proteomes" id="UP000198406"/>
    </source>
</evidence>
<organism evidence="3 4">
    <name type="scientific">Fistulifera solaris</name>
    <name type="common">Oleaginous diatom</name>
    <dbReference type="NCBI Taxonomy" id="1519565"/>
    <lineage>
        <taxon>Eukaryota</taxon>
        <taxon>Sar</taxon>
        <taxon>Stramenopiles</taxon>
        <taxon>Ochrophyta</taxon>
        <taxon>Bacillariophyta</taxon>
        <taxon>Bacillariophyceae</taxon>
        <taxon>Bacillariophycidae</taxon>
        <taxon>Naviculales</taxon>
        <taxon>Naviculaceae</taxon>
        <taxon>Fistulifera</taxon>
    </lineage>
</organism>
<feature type="signal peptide" evidence="2">
    <location>
        <begin position="1"/>
        <end position="27"/>
    </location>
</feature>
<keyword evidence="4" id="KW-1185">Reference proteome</keyword>
<proteinExistence type="predicted"/>
<name>A0A1Z5K0A9_FISSO</name>
<dbReference type="Proteomes" id="UP000198406">
    <property type="component" value="Unassembled WGS sequence"/>
</dbReference>
<feature type="chain" id="PRO_5012080174" description="Peptidase M6-like domain-containing protein" evidence="2">
    <location>
        <begin position="28"/>
        <end position="610"/>
    </location>
</feature>
<evidence type="ECO:0000256" key="1">
    <source>
        <dbReference type="SAM" id="MobiDB-lite"/>
    </source>
</evidence>
<feature type="region of interest" description="Disordered" evidence="1">
    <location>
        <begin position="489"/>
        <end position="514"/>
    </location>
</feature>
<feature type="compositionally biased region" description="Pro residues" evidence="1">
    <location>
        <begin position="454"/>
        <end position="464"/>
    </location>
</feature>
<keyword evidence="2" id="KW-0732">Signal</keyword>
<protein>
    <recommendedName>
        <fullName evidence="5">Peptidase M6-like domain-containing protein</fullName>
    </recommendedName>
</protein>
<reference evidence="3 4" key="1">
    <citation type="journal article" date="2015" name="Plant Cell">
        <title>Oil accumulation by the oleaginous diatom Fistulifera solaris as revealed by the genome and transcriptome.</title>
        <authorList>
            <person name="Tanaka T."/>
            <person name="Maeda Y."/>
            <person name="Veluchamy A."/>
            <person name="Tanaka M."/>
            <person name="Abida H."/>
            <person name="Marechal E."/>
            <person name="Bowler C."/>
            <person name="Muto M."/>
            <person name="Sunaga Y."/>
            <person name="Tanaka M."/>
            <person name="Yoshino T."/>
            <person name="Taniguchi T."/>
            <person name="Fukuda Y."/>
            <person name="Nemoto M."/>
            <person name="Matsumoto M."/>
            <person name="Wong P.S."/>
            <person name="Aburatani S."/>
            <person name="Fujibuchi W."/>
        </authorList>
    </citation>
    <scope>NUCLEOTIDE SEQUENCE [LARGE SCALE GENOMIC DNA]</scope>
    <source>
        <strain evidence="3 4">JPCC DA0580</strain>
    </source>
</reference>
<evidence type="ECO:0000256" key="2">
    <source>
        <dbReference type="SAM" id="SignalP"/>
    </source>
</evidence>
<dbReference type="EMBL" id="BDSP01000137">
    <property type="protein sequence ID" value="GAX19724.1"/>
    <property type="molecule type" value="Genomic_DNA"/>
</dbReference>
<dbReference type="AlphaFoldDB" id="A0A1Z5K0A9"/>
<feature type="compositionally biased region" description="Low complexity" evidence="1">
    <location>
        <begin position="503"/>
        <end position="514"/>
    </location>
</feature>
<accession>A0A1Z5K0A9</accession>
<evidence type="ECO:0000313" key="3">
    <source>
        <dbReference type="EMBL" id="GAX19724.1"/>
    </source>
</evidence>
<dbReference type="PANTHER" id="PTHR41775">
    <property type="entry name" value="SECRETED PROTEIN-RELATED"/>
    <property type="match status" value="1"/>
</dbReference>
<sequence length="610" mass="66841">MRALNNHNNRLLFLLFWQLCCCCWTDGSSLAQQQQHENSFSQQRRKLRNKTFGNARVLVLLVRFTNHATRTLPPREHFEKLCQEQMAEYMKLQSYGQYNITGCDVTPWTTTTISETEFAAGERGFFNALDSSKFFTPILDQMSQDPTVDWSRYDDDQDSELDALLVFHSGYPSEGGDGSSCGEPSREDRVRSQAYWSSPFGAWTNDIVTLNGYAIASAYDGVCDLSRWVQLAVPAHEFLHTFETVDLYDSRNGFLGGLGGWDIMASSFGPVGDTMYPGSMSPWSRALTGWHKPKEVTGDGTYTLRPSNLYPDALMIAKGFPSREYLLLENRQPLDYDEMMFGDGGILIYHIDDTKFLQETPGYPGQEGWPINGNHYRVALLPADGLYDLEKGNNNGDATDLWTQGMVLRPGTGANYPNTDSYQGGIISPTGITIEIMSPSGMEMQVRITGIGPSPAPTEPPQPTASPTIDLSPAPTSVETTFAPTTLEPTTIAPTTLPPNTPEPTTLEPTVATTDEPSIAVASDEPTAIPEESSPSPSFIRRTEAPTATPVGAPTRSPVLAPVKTNQTTLEPNLNNSSVSGIESSSALSPLLWKATFFLSTVGGIFVINS</sequence>
<dbReference type="InParanoid" id="A0A1Z5K0A9"/>
<comment type="caution">
    <text evidence="3">The sequence shown here is derived from an EMBL/GenBank/DDBJ whole genome shotgun (WGS) entry which is preliminary data.</text>
</comment>